<evidence type="ECO:0000256" key="3">
    <source>
        <dbReference type="ARBA" id="ARBA00008883"/>
    </source>
</evidence>
<evidence type="ECO:0000259" key="18">
    <source>
        <dbReference type="Pfam" id="PF02706"/>
    </source>
</evidence>
<feature type="domain" description="Polysaccharide chain length determinant N-terminal" evidence="18">
    <location>
        <begin position="21"/>
        <end position="110"/>
    </location>
</feature>
<sequence>MKKISAQQQDAPNTFVDDEVIDLRKIWVVLLRNKWGIILVPLLAAMLAYLYVSTLTPIYRATSTLLIQPPSSNIVGIQGVESITGNNEFLQTQFELLKSRQLAELVVKELNFVADVIPSENDEATADDRLERAISSFRRTISISPRQNTQLVDISVEMADPETAARAATVLARGYIELQIQGRLEVTTQATNWMSRRLSELEDELKASERRLQDYVEQEDLVDMGGITTVEAAELSQINDRLIDARQAFARAENEYRQIADYTADEWRMQATAPAVRSNSLIAEFIGAEVRARARVDELSQRYGPQHPRMIEAQDELTAATESLRGQVRQVAASIEQAYRLSESNLASLQAAFNANREDIRDVQAKATQFRQLEREVESNRALYDRFLTRLNETSATADIEEVNARIIDAAIVPKSPVKPRVMRSAGITGILALMAVIGLAFLREQLDNRIRSSSDVDEKLRVPMLGLTPLQKKASRSEIARLYLSETERTFSEAIRTIRTGVVLSGLDNPDKRILITSSVPGEGKTSLACNLASALGQLERVILIEADMRNPTLKHVYGMEKNQPGLADVLAQNATLEQSVHHVDGIAVLACGTLPPDPLELLSSNRFNDLLGQLNQEYDRIVIDAPPVHAVTDPLVLASCANAVLYVVKSDAMAAPMVLKGLSRFDEFDAPVLGVVLSHFDANKSGQYGYGYKYANDGYYDYYGYSSNKKA</sequence>
<evidence type="ECO:0000256" key="14">
    <source>
        <dbReference type="ARBA" id="ARBA00023137"/>
    </source>
</evidence>
<dbReference type="EMBL" id="WJPP01000002">
    <property type="protein sequence ID" value="MRH78161.1"/>
    <property type="molecule type" value="Genomic_DNA"/>
</dbReference>
<dbReference type="InterPro" id="IPR027417">
    <property type="entry name" value="P-loop_NTPase"/>
</dbReference>
<evidence type="ECO:0000256" key="6">
    <source>
        <dbReference type="ARBA" id="ARBA00022519"/>
    </source>
</evidence>
<keyword evidence="10 21" id="KW-0418">Kinase</keyword>
<evidence type="ECO:0000256" key="12">
    <source>
        <dbReference type="ARBA" id="ARBA00022989"/>
    </source>
</evidence>
<dbReference type="InterPro" id="IPR005702">
    <property type="entry name" value="Wzc-like_C"/>
</dbReference>
<dbReference type="InterPro" id="IPR003856">
    <property type="entry name" value="LPS_length_determ_N"/>
</dbReference>
<dbReference type="RefSeq" id="WP_153719193.1">
    <property type="nucleotide sequence ID" value="NZ_WJPP01000002.1"/>
</dbReference>
<keyword evidence="5" id="KW-1003">Cell membrane</keyword>
<keyword evidence="9" id="KW-0547">Nucleotide-binding</keyword>
<keyword evidence="7 21" id="KW-0808">Transferase</keyword>
<name>A0A6N7QP51_9GAMM</name>
<accession>A0A6N7QP51</accession>
<dbReference type="Pfam" id="PF13614">
    <property type="entry name" value="AAA_31"/>
    <property type="match status" value="1"/>
</dbReference>
<keyword evidence="14" id="KW-0829">Tyrosine-protein kinase</keyword>
<evidence type="ECO:0000256" key="17">
    <source>
        <dbReference type="SAM" id="Phobius"/>
    </source>
</evidence>
<evidence type="ECO:0000256" key="9">
    <source>
        <dbReference type="ARBA" id="ARBA00022741"/>
    </source>
</evidence>
<dbReference type="Pfam" id="PF02706">
    <property type="entry name" value="Wzz"/>
    <property type="match status" value="1"/>
</dbReference>
<evidence type="ECO:0000259" key="20">
    <source>
        <dbReference type="Pfam" id="PF13807"/>
    </source>
</evidence>
<dbReference type="Gene3D" id="3.40.50.300">
    <property type="entry name" value="P-loop containing nucleotide triphosphate hydrolases"/>
    <property type="match status" value="1"/>
</dbReference>
<evidence type="ECO:0000256" key="1">
    <source>
        <dbReference type="ARBA" id="ARBA00004429"/>
    </source>
</evidence>
<feature type="domain" description="Tyrosine-protein kinase G-rich" evidence="20">
    <location>
        <begin position="372"/>
        <end position="445"/>
    </location>
</feature>
<evidence type="ECO:0000256" key="7">
    <source>
        <dbReference type="ARBA" id="ARBA00022679"/>
    </source>
</evidence>
<comment type="similarity">
    <text evidence="2">Belongs to the CpsD/CapB family.</text>
</comment>
<feature type="transmembrane region" description="Helical" evidence="17">
    <location>
        <begin position="35"/>
        <end position="52"/>
    </location>
</feature>
<comment type="subcellular location">
    <subcellularLocation>
        <location evidence="1">Cell inner membrane</location>
        <topology evidence="1">Multi-pass membrane protein</topology>
    </subcellularLocation>
</comment>
<comment type="caution">
    <text evidence="21">The sequence shown here is derived from an EMBL/GenBank/DDBJ whole genome shotgun (WGS) entry which is preliminary data.</text>
</comment>
<dbReference type="CDD" id="cd05387">
    <property type="entry name" value="BY-kinase"/>
    <property type="match status" value="1"/>
</dbReference>
<evidence type="ECO:0000313" key="21">
    <source>
        <dbReference type="EMBL" id="MRH78161.1"/>
    </source>
</evidence>
<comment type="catalytic activity">
    <reaction evidence="15">
        <text>L-tyrosyl-[protein] + ATP = O-phospho-L-tyrosyl-[protein] + ADP + H(+)</text>
        <dbReference type="Rhea" id="RHEA:10596"/>
        <dbReference type="Rhea" id="RHEA-COMP:10136"/>
        <dbReference type="Rhea" id="RHEA-COMP:20101"/>
        <dbReference type="ChEBI" id="CHEBI:15378"/>
        <dbReference type="ChEBI" id="CHEBI:30616"/>
        <dbReference type="ChEBI" id="CHEBI:46858"/>
        <dbReference type="ChEBI" id="CHEBI:61978"/>
        <dbReference type="ChEBI" id="CHEBI:456216"/>
        <dbReference type="EC" id="2.7.10.2"/>
    </reaction>
</comment>
<dbReference type="EC" id="2.7.10.2" evidence="4"/>
<evidence type="ECO:0000259" key="19">
    <source>
        <dbReference type="Pfam" id="PF13614"/>
    </source>
</evidence>
<dbReference type="GO" id="GO:0004715">
    <property type="term" value="F:non-membrane spanning protein tyrosine kinase activity"/>
    <property type="evidence" value="ECO:0007669"/>
    <property type="project" value="UniProtKB-EC"/>
</dbReference>
<dbReference type="InterPro" id="IPR025669">
    <property type="entry name" value="AAA_dom"/>
</dbReference>
<evidence type="ECO:0000256" key="13">
    <source>
        <dbReference type="ARBA" id="ARBA00023136"/>
    </source>
</evidence>
<feature type="domain" description="AAA" evidence="19">
    <location>
        <begin position="515"/>
        <end position="656"/>
    </location>
</feature>
<dbReference type="SUPFAM" id="SSF52540">
    <property type="entry name" value="P-loop containing nucleoside triphosphate hydrolases"/>
    <property type="match status" value="1"/>
</dbReference>
<gene>
    <name evidence="21" type="ORF">GH984_05520</name>
</gene>
<feature type="coiled-coil region" evidence="16">
    <location>
        <begin position="191"/>
        <end position="255"/>
    </location>
</feature>
<dbReference type="AlphaFoldDB" id="A0A6N7QP51"/>
<dbReference type="GO" id="GO:0005886">
    <property type="term" value="C:plasma membrane"/>
    <property type="evidence" value="ECO:0007669"/>
    <property type="project" value="UniProtKB-SubCell"/>
</dbReference>
<dbReference type="Pfam" id="PF13807">
    <property type="entry name" value="GNVR"/>
    <property type="match status" value="1"/>
</dbReference>
<dbReference type="InterPro" id="IPR032807">
    <property type="entry name" value="GNVR"/>
</dbReference>
<keyword evidence="8 17" id="KW-0812">Transmembrane</keyword>
<evidence type="ECO:0000256" key="15">
    <source>
        <dbReference type="ARBA" id="ARBA00051245"/>
    </source>
</evidence>
<dbReference type="PANTHER" id="PTHR32309">
    <property type="entry name" value="TYROSINE-PROTEIN KINASE"/>
    <property type="match status" value="1"/>
</dbReference>
<keyword evidence="16" id="KW-0175">Coiled coil</keyword>
<dbReference type="PANTHER" id="PTHR32309:SF13">
    <property type="entry name" value="FERRIC ENTEROBACTIN TRANSPORT PROTEIN FEPE"/>
    <property type="match status" value="1"/>
</dbReference>
<evidence type="ECO:0000256" key="4">
    <source>
        <dbReference type="ARBA" id="ARBA00011903"/>
    </source>
</evidence>
<dbReference type="Proteomes" id="UP000433788">
    <property type="component" value="Unassembled WGS sequence"/>
</dbReference>
<evidence type="ECO:0000256" key="5">
    <source>
        <dbReference type="ARBA" id="ARBA00022475"/>
    </source>
</evidence>
<evidence type="ECO:0000256" key="2">
    <source>
        <dbReference type="ARBA" id="ARBA00007316"/>
    </source>
</evidence>
<dbReference type="InterPro" id="IPR050445">
    <property type="entry name" value="Bact_polysacc_biosynth/exp"/>
</dbReference>
<keyword evidence="13 17" id="KW-0472">Membrane</keyword>
<keyword evidence="6" id="KW-0997">Cell inner membrane</keyword>
<keyword evidence="12 17" id="KW-1133">Transmembrane helix</keyword>
<organism evidence="21 22">
    <name type="scientific">Spiribacter salilacus</name>
    <dbReference type="NCBI Taxonomy" id="2664894"/>
    <lineage>
        <taxon>Bacteria</taxon>
        <taxon>Pseudomonadati</taxon>
        <taxon>Pseudomonadota</taxon>
        <taxon>Gammaproteobacteria</taxon>
        <taxon>Chromatiales</taxon>
        <taxon>Ectothiorhodospiraceae</taxon>
        <taxon>Spiribacter</taxon>
    </lineage>
</organism>
<evidence type="ECO:0000313" key="22">
    <source>
        <dbReference type="Proteomes" id="UP000433788"/>
    </source>
</evidence>
<evidence type="ECO:0000256" key="10">
    <source>
        <dbReference type="ARBA" id="ARBA00022777"/>
    </source>
</evidence>
<comment type="similarity">
    <text evidence="3">Belongs to the etk/wzc family.</text>
</comment>
<dbReference type="GO" id="GO:0005524">
    <property type="term" value="F:ATP binding"/>
    <property type="evidence" value="ECO:0007669"/>
    <property type="project" value="UniProtKB-KW"/>
</dbReference>
<keyword evidence="22" id="KW-1185">Reference proteome</keyword>
<reference evidence="21 22" key="1">
    <citation type="submission" date="2019-11" db="EMBL/GenBank/DDBJ databases">
        <authorList>
            <person name="Zhang X.Y."/>
        </authorList>
    </citation>
    <scope>NUCLEOTIDE SEQUENCE [LARGE SCALE GENOMIC DNA]</scope>
    <source>
        <strain evidence="21 22">C176</strain>
    </source>
</reference>
<evidence type="ECO:0000256" key="16">
    <source>
        <dbReference type="SAM" id="Coils"/>
    </source>
</evidence>
<keyword evidence="11" id="KW-0067">ATP-binding</keyword>
<dbReference type="NCBIfam" id="TIGR01007">
    <property type="entry name" value="eps_fam"/>
    <property type="match status" value="1"/>
</dbReference>
<evidence type="ECO:0000256" key="8">
    <source>
        <dbReference type="ARBA" id="ARBA00022692"/>
    </source>
</evidence>
<evidence type="ECO:0000256" key="11">
    <source>
        <dbReference type="ARBA" id="ARBA00022840"/>
    </source>
</evidence>
<protein>
    <recommendedName>
        <fullName evidence="4">non-specific protein-tyrosine kinase</fullName>
        <ecNumber evidence="4">2.7.10.2</ecNumber>
    </recommendedName>
</protein>
<proteinExistence type="inferred from homology"/>